<dbReference type="InterPro" id="IPR017871">
    <property type="entry name" value="ABC_transporter-like_CS"/>
</dbReference>
<sequence length="218" mass="24370">MICIKDLTFSYTGSPPYLLNKINLNVKRGTYLSIIGENGSAKTTLIKLILGLLHPLKGEIRVSSKKIGYVPQFLETFNSEFPITVSELIKCHMKVLKLKDRTAMDRCLDLVGMIDFKNSLIGNLSGGQRQKIFIARALVGNPELLIFDEPSTGIDIPSQKGIYKIIRNLNRNSSITVLSVEHNLKAALENSTKICTINNGNVHLYDVDQYRKSIAFKN</sequence>
<dbReference type="PANTHER" id="PTHR42734:SF17">
    <property type="entry name" value="METAL TRANSPORT SYSTEM ATP-BINDING PROTEIN TM_0124-RELATED"/>
    <property type="match status" value="1"/>
</dbReference>
<dbReference type="Gene3D" id="3.40.50.300">
    <property type="entry name" value="P-loop containing nucleotide triphosphate hydrolases"/>
    <property type="match status" value="1"/>
</dbReference>
<gene>
    <name evidence="6" type="primary">znuC</name>
    <name evidence="6" type="ORF">CLLU_19410</name>
</gene>
<dbReference type="EC" id="3.6.3.-" evidence="6"/>
<dbReference type="EMBL" id="PVXP01000024">
    <property type="protein sequence ID" value="PRR85113.1"/>
    <property type="molecule type" value="Genomic_DNA"/>
</dbReference>
<dbReference type="SUPFAM" id="SSF52540">
    <property type="entry name" value="P-loop containing nucleoside triphosphate hydrolases"/>
    <property type="match status" value="1"/>
</dbReference>
<dbReference type="InterPro" id="IPR003593">
    <property type="entry name" value="AAA+_ATPase"/>
</dbReference>
<evidence type="ECO:0000259" key="5">
    <source>
        <dbReference type="PROSITE" id="PS50893"/>
    </source>
</evidence>
<dbReference type="InterPro" id="IPR050153">
    <property type="entry name" value="Metal_Ion_Import_ABC"/>
</dbReference>
<evidence type="ECO:0000256" key="3">
    <source>
        <dbReference type="ARBA" id="ARBA00022741"/>
    </source>
</evidence>
<dbReference type="GO" id="GO:0005524">
    <property type="term" value="F:ATP binding"/>
    <property type="evidence" value="ECO:0007669"/>
    <property type="project" value="UniProtKB-KW"/>
</dbReference>
<comment type="caution">
    <text evidence="6">The sequence shown here is derived from an EMBL/GenBank/DDBJ whole genome shotgun (WGS) entry which is preliminary data.</text>
</comment>
<accession>A0A2T0BMM9</accession>
<dbReference type="SMART" id="SM00382">
    <property type="entry name" value="AAA"/>
    <property type="match status" value="1"/>
</dbReference>
<dbReference type="GO" id="GO:0016887">
    <property type="term" value="F:ATP hydrolysis activity"/>
    <property type="evidence" value="ECO:0007669"/>
    <property type="project" value="InterPro"/>
</dbReference>
<feature type="domain" description="ABC transporter" evidence="5">
    <location>
        <begin position="2"/>
        <end position="217"/>
    </location>
</feature>
<proteinExistence type="inferred from homology"/>
<dbReference type="InterPro" id="IPR027417">
    <property type="entry name" value="P-loop_NTPase"/>
</dbReference>
<evidence type="ECO:0000256" key="2">
    <source>
        <dbReference type="ARBA" id="ARBA00022448"/>
    </source>
</evidence>
<keyword evidence="6" id="KW-0378">Hydrolase</keyword>
<keyword evidence="3" id="KW-0547">Nucleotide-binding</keyword>
<protein>
    <submittedName>
        <fullName evidence="6">High-affinity zinc uptake system ATP-binding protein ZnuC</fullName>
        <ecNumber evidence="6">3.6.3.-</ecNumber>
    </submittedName>
</protein>
<keyword evidence="4 6" id="KW-0067">ATP-binding</keyword>
<evidence type="ECO:0000256" key="1">
    <source>
        <dbReference type="ARBA" id="ARBA00005417"/>
    </source>
</evidence>
<dbReference type="Proteomes" id="UP000237798">
    <property type="component" value="Unassembled WGS sequence"/>
</dbReference>
<dbReference type="Pfam" id="PF00005">
    <property type="entry name" value="ABC_tran"/>
    <property type="match status" value="1"/>
</dbReference>
<evidence type="ECO:0000313" key="6">
    <source>
        <dbReference type="EMBL" id="PRR85113.1"/>
    </source>
</evidence>
<organism evidence="6 7">
    <name type="scientific">Clostridium luticellarii</name>
    <dbReference type="NCBI Taxonomy" id="1691940"/>
    <lineage>
        <taxon>Bacteria</taxon>
        <taxon>Bacillati</taxon>
        <taxon>Bacillota</taxon>
        <taxon>Clostridia</taxon>
        <taxon>Eubacteriales</taxon>
        <taxon>Clostridiaceae</taxon>
        <taxon>Clostridium</taxon>
    </lineage>
</organism>
<keyword evidence="7" id="KW-1185">Reference proteome</keyword>
<dbReference type="AlphaFoldDB" id="A0A2T0BMM9"/>
<keyword evidence="2" id="KW-0813">Transport</keyword>
<evidence type="ECO:0000256" key="4">
    <source>
        <dbReference type="ARBA" id="ARBA00022840"/>
    </source>
</evidence>
<name>A0A2T0BMM9_9CLOT</name>
<dbReference type="RefSeq" id="WP_106009532.1">
    <property type="nucleotide sequence ID" value="NZ_JALCPJ010000018.1"/>
</dbReference>
<reference evidence="6 7" key="1">
    <citation type="submission" date="2018-03" db="EMBL/GenBank/DDBJ databases">
        <title>Genome sequence of Clostridium luticellarii DSM 29923.</title>
        <authorList>
            <person name="Poehlein A."/>
            <person name="Daniel R."/>
        </authorList>
    </citation>
    <scope>NUCLEOTIDE SEQUENCE [LARGE SCALE GENOMIC DNA]</scope>
    <source>
        <strain evidence="6 7">DSM 29923</strain>
    </source>
</reference>
<comment type="similarity">
    <text evidence="1">Belongs to the ABC transporter superfamily.</text>
</comment>
<dbReference type="InterPro" id="IPR003439">
    <property type="entry name" value="ABC_transporter-like_ATP-bd"/>
</dbReference>
<dbReference type="PROSITE" id="PS50893">
    <property type="entry name" value="ABC_TRANSPORTER_2"/>
    <property type="match status" value="1"/>
</dbReference>
<dbReference type="PANTHER" id="PTHR42734">
    <property type="entry name" value="METAL TRANSPORT SYSTEM ATP-BINDING PROTEIN TM_0124-RELATED"/>
    <property type="match status" value="1"/>
</dbReference>
<dbReference type="OrthoDB" id="9806726at2"/>
<evidence type="ECO:0000313" key="7">
    <source>
        <dbReference type="Proteomes" id="UP000237798"/>
    </source>
</evidence>
<dbReference type="PROSITE" id="PS00211">
    <property type="entry name" value="ABC_TRANSPORTER_1"/>
    <property type="match status" value="1"/>
</dbReference>